<dbReference type="SMART" id="SM00184">
    <property type="entry name" value="RING"/>
    <property type="match status" value="1"/>
</dbReference>
<dbReference type="GO" id="GO:0008270">
    <property type="term" value="F:zinc ion binding"/>
    <property type="evidence" value="ECO:0007669"/>
    <property type="project" value="UniProtKB-KW"/>
</dbReference>
<dbReference type="PANTHER" id="PTHR45969">
    <property type="entry name" value="RING ZINC FINGER PROTEIN-RELATED"/>
    <property type="match status" value="1"/>
</dbReference>
<feature type="domain" description="RING-type" evidence="8">
    <location>
        <begin position="511"/>
        <end position="554"/>
    </location>
</feature>
<evidence type="ECO:0000313" key="10">
    <source>
        <dbReference type="Proteomes" id="UP001162131"/>
    </source>
</evidence>
<dbReference type="Gene3D" id="3.30.40.10">
    <property type="entry name" value="Zinc/RING finger domain, C3HC4 (zinc finger)"/>
    <property type="match status" value="1"/>
</dbReference>
<dbReference type="PANTHER" id="PTHR45969:SF69">
    <property type="entry name" value="FINGER DOMAIN PROTEIN, PUTATIVE (AFU_ORTHOLOGUE AFUA_3G12190)-RELATED"/>
    <property type="match status" value="1"/>
</dbReference>
<evidence type="ECO:0000256" key="1">
    <source>
        <dbReference type="ARBA" id="ARBA00022723"/>
    </source>
</evidence>
<evidence type="ECO:0000256" key="5">
    <source>
        <dbReference type="SAM" id="MobiDB-lite"/>
    </source>
</evidence>
<keyword evidence="2 4" id="KW-0863">Zinc-finger</keyword>
<dbReference type="PROSITE" id="PS50089">
    <property type="entry name" value="ZF_RING_2"/>
    <property type="match status" value="1"/>
</dbReference>
<evidence type="ECO:0000259" key="8">
    <source>
        <dbReference type="PROSITE" id="PS50089"/>
    </source>
</evidence>
<accession>A0AAU9JL09</accession>
<organism evidence="9 10">
    <name type="scientific">Blepharisma stoltei</name>
    <dbReference type="NCBI Taxonomy" id="1481888"/>
    <lineage>
        <taxon>Eukaryota</taxon>
        <taxon>Sar</taxon>
        <taxon>Alveolata</taxon>
        <taxon>Ciliophora</taxon>
        <taxon>Postciliodesmatophora</taxon>
        <taxon>Heterotrichea</taxon>
        <taxon>Heterotrichida</taxon>
        <taxon>Blepharismidae</taxon>
        <taxon>Blepharisma</taxon>
    </lineage>
</organism>
<feature type="transmembrane region" description="Helical" evidence="6">
    <location>
        <begin position="428"/>
        <end position="453"/>
    </location>
</feature>
<feature type="region of interest" description="Disordered" evidence="5">
    <location>
        <begin position="466"/>
        <end position="487"/>
    </location>
</feature>
<dbReference type="InterPro" id="IPR013083">
    <property type="entry name" value="Znf_RING/FYVE/PHD"/>
</dbReference>
<keyword evidence="6" id="KW-0472">Membrane</keyword>
<dbReference type="Pfam" id="PF13639">
    <property type="entry name" value="zf-RING_2"/>
    <property type="match status" value="1"/>
</dbReference>
<comment type="caution">
    <text evidence="9">The sequence shown here is derived from an EMBL/GenBank/DDBJ whole genome shotgun (WGS) entry which is preliminary data.</text>
</comment>
<keyword evidence="1" id="KW-0479">Metal-binding</keyword>
<keyword evidence="10" id="KW-1185">Reference proteome</keyword>
<evidence type="ECO:0000256" key="2">
    <source>
        <dbReference type="ARBA" id="ARBA00022771"/>
    </source>
</evidence>
<evidence type="ECO:0000313" key="9">
    <source>
        <dbReference type="EMBL" id="CAG9324825.1"/>
    </source>
</evidence>
<reference evidence="9" key="1">
    <citation type="submission" date="2021-09" db="EMBL/GenBank/DDBJ databases">
        <authorList>
            <consortium name="AG Swart"/>
            <person name="Singh M."/>
            <person name="Singh A."/>
            <person name="Seah K."/>
            <person name="Emmerich C."/>
        </authorList>
    </citation>
    <scope>NUCLEOTIDE SEQUENCE</scope>
    <source>
        <strain evidence="9">ATCC30299</strain>
    </source>
</reference>
<evidence type="ECO:0000256" key="3">
    <source>
        <dbReference type="ARBA" id="ARBA00022833"/>
    </source>
</evidence>
<evidence type="ECO:0000256" key="4">
    <source>
        <dbReference type="PROSITE-ProRule" id="PRU00175"/>
    </source>
</evidence>
<dbReference type="GO" id="GO:0016567">
    <property type="term" value="P:protein ubiquitination"/>
    <property type="evidence" value="ECO:0007669"/>
    <property type="project" value="TreeGrafter"/>
</dbReference>
<dbReference type="GO" id="GO:0061630">
    <property type="term" value="F:ubiquitin protein ligase activity"/>
    <property type="evidence" value="ECO:0007669"/>
    <property type="project" value="TreeGrafter"/>
</dbReference>
<dbReference type="CDD" id="cd16448">
    <property type="entry name" value="RING-H2"/>
    <property type="match status" value="1"/>
</dbReference>
<keyword evidence="6" id="KW-0812">Transmembrane</keyword>
<name>A0AAU9JL09_9CILI</name>
<evidence type="ECO:0000256" key="6">
    <source>
        <dbReference type="SAM" id="Phobius"/>
    </source>
</evidence>
<dbReference type="InterPro" id="IPR001841">
    <property type="entry name" value="Znf_RING"/>
</dbReference>
<dbReference type="EMBL" id="CAJZBQ010000036">
    <property type="protein sequence ID" value="CAG9324825.1"/>
    <property type="molecule type" value="Genomic_DNA"/>
</dbReference>
<keyword evidence="6" id="KW-1133">Transmembrane helix</keyword>
<keyword evidence="7" id="KW-0732">Signal</keyword>
<feature type="chain" id="PRO_5043751028" description="RING-type domain-containing protein" evidence="7">
    <location>
        <begin position="17"/>
        <end position="558"/>
    </location>
</feature>
<proteinExistence type="predicted"/>
<feature type="signal peptide" evidence="7">
    <location>
        <begin position="1"/>
        <end position="16"/>
    </location>
</feature>
<keyword evidence="3" id="KW-0862">Zinc</keyword>
<evidence type="ECO:0000256" key="7">
    <source>
        <dbReference type="SAM" id="SignalP"/>
    </source>
</evidence>
<dbReference type="Proteomes" id="UP001162131">
    <property type="component" value="Unassembled WGS sequence"/>
</dbReference>
<dbReference type="SUPFAM" id="SSF57850">
    <property type="entry name" value="RING/U-box"/>
    <property type="match status" value="1"/>
</dbReference>
<sequence>MIKIILLFFIAVFCRLRIWYPPELYKLYPSNIVPSVTANLRKSPRHSEGNVKFLPNDINPCDEDSSPEFFNGTVVAIENITCDYSTVIRIAQEKLAIGVIFVLNLPDSKLNEHLISAGSETYKFVAGISNEHIDKWKEIKEGEIFIEFDRDWIYTWHRPTISISLTGNYNYDADFIKEWYLFLIPIYEGDVYIDLFFNYSFSCSDCSPNDCYSNNKYCMIDGVNHAKGRDMIDRTLLEMALLDYTKYHDLYLGVFAMFLYELGNSCSNDYSENCSRNVLNWLKVDYEEIQGRIKSSWISDMNDQYADNSILSKQYDGWADKSYFKPIPSITIGDITLGLNQGYGFQTYICNYFYFYYSSSTNLCDDKCTYTCFIWYLNNGYCDVGCKTDSCFNDIQDCNSLHDFCDDVHNHACSYSYGGDEGLSKKSIILIAFGCFGFCLLFVFCCVYCNYFCKYLAARKREQENQNPSSSEDEIGSERSRPLDNSPEIRISIQNESENNSDYGFFGDATCSICFNAITEENMKVTKCKHIFHKDCLKAWTDAKGRNAKCPNCNEEIH</sequence>
<protein>
    <recommendedName>
        <fullName evidence="8">RING-type domain-containing protein</fullName>
    </recommendedName>
</protein>
<dbReference type="AlphaFoldDB" id="A0AAU9JL09"/>
<gene>
    <name evidence="9" type="ORF">BSTOLATCC_MIC36604</name>
</gene>